<comment type="caution">
    <text evidence="1">The sequence shown here is derived from an EMBL/GenBank/DDBJ whole genome shotgun (WGS) entry which is preliminary data.</text>
</comment>
<gene>
    <name evidence="1" type="ORF">SPARVUS_LOCUS2765788</name>
</gene>
<name>A0ABN9BEK0_9NEOB</name>
<evidence type="ECO:0000313" key="2">
    <source>
        <dbReference type="Proteomes" id="UP001162483"/>
    </source>
</evidence>
<dbReference type="Proteomes" id="UP001162483">
    <property type="component" value="Unassembled WGS sequence"/>
</dbReference>
<proteinExistence type="predicted"/>
<evidence type="ECO:0000313" key="1">
    <source>
        <dbReference type="EMBL" id="CAI9546014.1"/>
    </source>
</evidence>
<dbReference type="EMBL" id="CATNWA010003689">
    <property type="protein sequence ID" value="CAI9546014.1"/>
    <property type="molecule type" value="Genomic_DNA"/>
</dbReference>
<sequence>MALTLVISGKNVPYICGQWQECSLHQWTVQRMLFTLVVRGKNVLILVVSERNATYIGCQWEKRC</sequence>
<keyword evidence="2" id="KW-1185">Reference proteome</keyword>
<accession>A0ABN9BEK0</accession>
<organism evidence="1 2">
    <name type="scientific">Staurois parvus</name>
    <dbReference type="NCBI Taxonomy" id="386267"/>
    <lineage>
        <taxon>Eukaryota</taxon>
        <taxon>Metazoa</taxon>
        <taxon>Chordata</taxon>
        <taxon>Craniata</taxon>
        <taxon>Vertebrata</taxon>
        <taxon>Euteleostomi</taxon>
        <taxon>Amphibia</taxon>
        <taxon>Batrachia</taxon>
        <taxon>Anura</taxon>
        <taxon>Neobatrachia</taxon>
        <taxon>Ranoidea</taxon>
        <taxon>Ranidae</taxon>
        <taxon>Staurois</taxon>
    </lineage>
</organism>
<protein>
    <submittedName>
        <fullName evidence="1">Uncharacterized protein</fullName>
    </submittedName>
</protein>
<reference evidence="1" key="1">
    <citation type="submission" date="2023-05" db="EMBL/GenBank/DDBJ databases">
        <authorList>
            <person name="Stuckert A."/>
        </authorList>
    </citation>
    <scope>NUCLEOTIDE SEQUENCE</scope>
</reference>